<evidence type="ECO:0000313" key="4">
    <source>
        <dbReference type="Proteomes" id="UP001500751"/>
    </source>
</evidence>
<accession>A0ABN2U5V8</accession>
<keyword evidence="4" id="KW-1185">Reference proteome</keyword>
<feature type="region of interest" description="Disordered" evidence="1">
    <location>
        <begin position="1"/>
        <end position="21"/>
    </location>
</feature>
<evidence type="ECO:0000256" key="1">
    <source>
        <dbReference type="SAM" id="MobiDB-lite"/>
    </source>
</evidence>
<evidence type="ECO:0000256" key="2">
    <source>
        <dbReference type="SAM" id="Phobius"/>
    </source>
</evidence>
<feature type="compositionally biased region" description="Polar residues" evidence="1">
    <location>
        <begin position="8"/>
        <end position="17"/>
    </location>
</feature>
<feature type="transmembrane region" description="Helical" evidence="2">
    <location>
        <begin position="47"/>
        <end position="70"/>
    </location>
</feature>
<proteinExistence type="predicted"/>
<keyword evidence="2" id="KW-0472">Membrane</keyword>
<organism evidence="3 4">
    <name type="scientific">Catenulispora yoronensis</name>
    <dbReference type="NCBI Taxonomy" id="450799"/>
    <lineage>
        <taxon>Bacteria</taxon>
        <taxon>Bacillati</taxon>
        <taxon>Actinomycetota</taxon>
        <taxon>Actinomycetes</taxon>
        <taxon>Catenulisporales</taxon>
        <taxon>Catenulisporaceae</taxon>
        <taxon>Catenulispora</taxon>
    </lineage>
</organism>
<protein>
    <submittedName>
        <fullName evidence="3">Uncharacterized protein</fullName>
    </submittedName>
</protein>
<reference evidence="3 4" key="1">
    <citation type="journal article" date="2019" name="Int. J. Syst. Evol. Microbiol.">
        <title>The Global Catalogue of Microorganisms (GCM) 10K type strain sequencing project: providing services to taxonomists for standard genome sequencing and annotation.</title>
        <authorList>
            <consortium name="The Broad Institute Genomics Platform"/>
            <consortium name="The Broad Institute Genome Sequencing Center for Infectious Disease"/>
            <person name="Wu L."/>
            <person name="Ma J."/>
        </authorList>
    </citation>
    <scope>NUCLEOTIDE SEQUENCE [LARGE SCALE GENOMIC DNA]</scope>
    <source>
        <strain evidence="3 4">JCM 16014</strain>
    </source>
</reference>
<name>A0ABN2U5V8_9ACTN</name>
<comment type="caution">
    <text evidence="3">The sequence shown here is derived from an EMBL/GenBank/DDBJ whole genome shotgun (WGS) entry which is preliminary data.</text>
</comment>
<keyword evidence="2" id="KW-1133">Transmembrane helix</keyword>
<gene>
    <name evidence="3" type="ORF">GCM10009839_30970</name>
</gene>
<dbReference type="EMBL" id="BAAAQN010000015">
    <property type="protein sequence ID" value="GAA2029296.1"/>
    <property type="molecule type" value="Genomic_DNA"/>
</dbReference>
<sequence length="76" mass="8450">MESRIDQNQRPNSSLLGTGSAPVHEALDSWRRRFEALSKPPAEESRMFPMGLVILIACIIAVALAFLLLIDARSDR</sequence>
<keyword evidence="2" id="KW-0812">Transmembrane</keyword>
<evidence type="ECO:0000313" key="3">
    <source>
        <dbReference type="EMBL" id="GAA2029296.1"/>
    </source>
</evidence>
<dbReference type="Proteomes" id="UP001500751">
    <property type="component" value="Unassembled WGS sequence"/>
</dbReference>